<evidence type="ECO:0000313" key="1">
    <source>
        <dbReference type="EMBL" id="KAL3697884.1"/>
    </source>
</evidence>
<dbReference type="Proteomes" id="UP001633002">
    <property type="component" value="Unassembled WGS sequence"/>
</dbReference>
<reference evidence="1 2" key="1">
    <citation type="submission" date="2024-09" db="EMBL/GenBank/DDBJ databases">
        <title>Chromosome-scale assembly of Riccia sorocarpa.</title>
        <authorList>
            <person name="Paukszto L."/>
        </authorList>
    </citation>
    <scope>NUCLEOTIDE SEQUENCE [LARGE SCALE GENOMIC DNA]</scope>
    <source>
        <strain evidence="1">LP-2024</strain>
        <tissue evidence="1">Aerial parts of the thallus</tissue>
    </source>
</reference>
<keyword evidence="2" id="KW-1185">Reference proteome</keyword>
<protein>
    <submittedName>
        <fullName evidence="1">Uncharacterized protein</fullName>
    </submittedName>
</protein>
<gene>
    <name evidence="1" type="ORF">R1sor_011960</name>
</gene>
<sequence length="208" mass="23229">MDWGDLLCDADSLLSLDPSLRDKLLSLPVSQGDLTLRSRTGDFDAYGRMAFPVSVGNAYRVLVSIHSNDRVSALNSKWSLCGSFMDWRRIFAVIWGKGFLEGMASSCGKFCSGPFSQGLELRRLDMLTLGVHNVDCPLKMYLISLLALLEGDSGRSYRLLAPEVKFGQATRKDRFKDALLVIFSCRFEVPARFRAAFDRYFPGAYGNV</sequence>
<dbReference type="AlphaFoldDB" id="A0ABD3I4A9"/>
<comment type="caution">
    <text evidence="1">The sequence shown here is derived from an EMBL/GenBank/DDBJ whole genome shotgun (WGS) entry which is preliminary data.</text>
</comment>
<evidence type="ECO:0000313" key="2">
    <source>
        <dbReference type="Proteomes" id="UP001633002"/>
    </source>
</evidence>
<proteinExistence type="predicted"/>
<name>A0ABD3I4A9_9MARC</name>
<organism evidence="1 2">
    <name type="scientific">Riccia sorocarpa</name>
    <dbReference type="NCBI Taxonomy" id="122646"/>
    <lineage>
        <taxon>Eukaryota</taxon>
        <taxon>Viridiplantae</taxon>
        <taxon>Streptophyta</taxon>
        <taxon>Embryophyta</taxon>
        <taxon>Marchantiophyta</taxon>
        <taxon>Marchantiopsida</taxon>
        <taxon>Marchantiidae</taxon>
        <taxon>Marchantiales</taxon>
        <taxon>Ricciaceae</taxon>
        <taxon>Riccia</taxon>
    </lineage>
</organism>
<accession>A0ABD3I4A9</accession>
<dbReference type="EMBL" id="JBJQOH010000002">
    <property type="protein sequence ID" value="KAL3697884.1"/>
    <property type="molecule type" value="Genomic_DNA"/>
</dbReference>